<feature type="domain" description="Major facilitator superfamily (MFS) profile" evidence="7">
    <location>
        <begin position="1"/>
        <end position="425"/>
    </location>
</feature>
<dbReference type="Pfam" id="PF00083">
    <property type="entry name" value="Sugar_tr"/>
    <property type="match status" value="1"/>
</dbReference>
<evidence type="ECO:0000313" key="9">
    <source>
        <dbReference type="Proteomes" id="UP000472580"/>
    </source>
</evidence>
<keyword evidence="4 6" id="KW-1133">Transmembrane helix</keyword>
<name>A0A6L6YL84_9BURK</name>
<accession>A0A6L6YL84</accession>
<feature type="transmembrane region" description="Helical" evidence="6">
    <location>
        <begin position="146"/>
        <end position="167"/>
    </location>
</feature>
<dbReference type="Gene3D" id="1.20.1250.20">
    <property type="entry name" value="MFS general substrate transporter like domains"/>
    <property type="match status" value="1"/>
</dbReference>
<dbReference type="InterPro" id="IPR005828">
    <property type="entry name" value="MFS_sugar_transport-like"/>
</dbReference>
<evidence type="ECO:0000313" key="8">
    <source>
        <dbReference type="EMBL" id="MVX57488.1"/>
    </source>
</evidence>
<dbReference type="GO" id="GO:0005351">
    <property type="term" value="F:carbohydrate:proton symporter activity"/>
    <property type="evidence" value="ECO:0007669"/>
    <property type="project" value="TreeGrafter"/>
</dbReference>
<feature type="transmembrane region" description="Helical" evidence="6">
    <location>
        <begin position="173"/>
        <end position="191"/>
    </location>
</feature>
<feature type="transmembrane region" description="Helical" evidence="6">
    <location>
        <begin position="55"/>
        <end position="78"/>
    </location>
</feature>
<dbReference type="CDD" id="cd17316">
    <property type="entry name" value="MFS_SV2_like"/>
    <property type="match status" value="1"/>
</dbReference>
<dbReference type="PANTHER" id="PTHR48022">
    <property type="entry name" value="PLASTIDIC GLUCOSE TRANSPORTER 4"/>
    <property type="match status" value="1"/>
</dbReference>
<keyword evidence="9" id="KW-1185">Reference proteome</keyword>
<keyword evidence="3 6" id="KW-0812">Transmembrane</keyword>
<feature type="transmembrane region" description="Helical" evidence="6">
    <location>
        <begin position="370"/>
        <end position="395"/>
    </location>
</feature>
<dbReference type="InterPro" id="IPR020846">
    <property type="entry name" value="MFS_dom"/>
</dbReference>
<dbReference type="AlphaFoldDB" id="A0A6L6YL84"/>
<evidence type="ECO:0000256" key="2">
    <source>
        <dbReference type="ARBA" id="ARBA00010992"/>
    </source>
</evidence>
<dbReference type="PROSITE" id="PS50850">
    <property type="entry name" value="MFS"/>
    <property type="match status" value="1"/>
</dbReference>
<feature type="transmembrane region" description="Helical" evidence="6">
    <location>
        <begin position="282"/>
        <end position="304"/>
    </location>
</feature>
<dbReference type="InterPro" id="IPR050360">
    <property type="entry name" value="MFS_Sugar_Transporters"/>
</dbReference>
<dbReference type="EMBL" id="WSRP01000032">
    <property type="protein sequence ID" value="MVX57488.1"/>
    <property type="molecule type" value="Genomic_DNA"/>
</dbReference>
<protein>
    <submittedName>
        <fullName evidence="8">MFS transporter</fullName>
    </submittedName>
</protein>
<feature type="transmembrane region" description="Helical" evidence="6">
    <location>
        <begin position="246"/>
        <end position="270"/>
    </location>
</feature>
<dbReference type="GO" id="GO:0016020">
    <property type="term" value="C:membrane"/>
    <property type="evidence" value="ECO:0007669"/>
    <property type="project" value="UniProtKB-SubCell"/>
</dbReference>
<feature type="transmembrane region" description="Helical" evidence="6">
    <location>
        <begin position="401"/>
        <end position="421"/>
    </location>
</feature>
<evidence type="ECO:0000256" key="1">
    <source>
        <dbReference type="ARBA" id="ARBA00004141"/>
    </source>
</evidence>
<dbReference type="Proteomes" id="UP000472580">
    <property type="component" value="Unassembled WGS sequence"/>
</dbReference>
<feature type="transmembrane region" description="Helical" evidence="6">
    <location>
        <begin position="335"/>
        <end position="358"/>
    </location>
</feature>
<comment type="subcellular location">
    <subcellularLocation>
        <location evidence="1">Membrane</location>
        <topology evidence="1">Multi-pass membrane protein</topology>
    </subcellularLocation>
</comment>
<feature type="transmembrane region" description="Helical" evidence="6">
    <location>
        <begin position="311"/>
        <end position="329"/>
    </location>
</feature>
<evidence type="ECO:0000256" key="3">
    <source>
        <dbReference type="ARBA" id="ARBA00022692"/>
    </source>
</evidence>
<sequence>MHLLTRQGTEKIRLYSSVRLCAGACCAPLMDGYLITSVGLVWFLSDFVCADNSPWLVGFSAFAYIFGSFFGTLFGGWIGDRMGRRALYNCLPFCLAALCALQTVCTVPVSLITVRFLLGFVTGADSPCAQAMAAENSPKLVRAKTLTWLMNAWFIGAILSACTAWLIKEVSLSWMVYPLFAAVLALISAWVRCGAPESVLWLLHHGRGAEAEYSLAILGLSSTSELTEEESLRSSGRFNRRTIGKLIFISVFWFCQAAPVTAVLMFGPLLLSAPDMSGETEFASTIIAYLLFFIGSFGALGLIGRTKRRPLILWTFALMALGFLMLSQVHLGSKLMLWAALAIYSLPYGIQSVLDYVYPSELFPTSIRATALGILGSTSRVGSMISSLLFPIAFISYGQQMMCFAGAFVLAVGFAVSYFFASETYRAK</sequence>
<comment type="similarity">
    <text evidence="2">Belongs to the major facilitator superfamily. Sugar transporter (TC 2.A.1.1) family.</text>
</comment>
<evidence type="ECO:0000256" key="4">
    <source>
        <dbReference type="ARBA" id="ARBA00022989"/>
    </source>
</evidence>
<dbReference type="SUPFAM" id="SSF103473">
    <property type="entry name" value="MFS general substrate transporter"/>
    <property type="match status" value="1"/>
</dbReference>
<proteinExistence type="inferred from homology"/>
<evidence type="ECO:0000259" key="7">
    <source>
        <dbReference type="PROSITE" id="PS50850"/>
    </source>
</evidence>
<dbReference type="InterPro" id="IPR036259">
    <property type="entry name" value="MFS_trans_sf"/>
</dbReference>
<feature type="transmembrane region" description="Helical" evidence="6">
    <location>
        <begin position="20"/>
        <end position="43"/>
    </location>
</feature>
<gene>
    <name evidence="8" type="ORF">E5987_09810</name>
</gene>
<dbReference type="PANTHER" id="PTHR48022:SF2">
    <property type="entry name" value="PLASTIDIC GLUCOSE TRANSPORTER 4"/>
    <property type="match status" value="1"/>
</dbReference>
<comment type="caution">
    <text evidence="8">The sequence shown here is derived from an EMBL/GenBank/DDBJ whole genome shotgun (WGS) entry which is preliminary data.</text>
</comment>
<evidence type="ECO:0000256" key="5">
    <source>
        <dbReference type="ARBA" id="ARBA00023136"/>
    </source>
</evidence>
<organism evidence="8 9">
    <name type="scientific">Parasutterella muris</name>
    <dbReference type="NCBI Taxonomy" id="2565572"/>
    <lineage>
        <taxon>Bacteria</taxon>
        <taxon>Pseudomonadati</taxon>
        <taxon>Pseudomonadota</taxon>
        <taxon>Betaproteobacteria</taxon>
        <taxon>Burkholderiales</taxon>
        <taxon>Sutterellaceae</taxon>
        <taxon>Parasutterella</taxon>
    </lineage>
</organism>
<reference evidence="8 9" key="1">
    <citation type="submission" date="2019-12" db="EMBL/GenBank/DDBJ databases">
        <title>Microbes associate with the intestines of laboratory mice.</title>
        <authorList>
            <person name="Navarre W."/>
            <person name="Wong E."/>
        </authorList>
    </citation>
    <scope>NUCLEOTIDE SEQUENCE [LARGE SCALE GENOMIC DNA]</scope>
    <source>
        <strain evidence="8 9">NM82_D38</strain>
    </source>
</reference>
<keyword evidence="5 6" id="KW-0472">Membrane</keyword>
<evidence type="ECO:0000256" key="6">
    <source>
        <dbReference type="SAM" id="Phobius"/>
    </source>
</evidence>